<protein>
    <submittedName>
        <fullName evidence="3">Uncharacterized protein</fullName>
    </submittedName>
</protein>
<keyword evidence="2" id="KW-0472">Membrane</keyword>
<keyword evidence="2" id="KW-0812">Transmembrane</keyword>
<feature type="compositionally biased region" description="Low complexity" evidence="1">
    <location>
        <begin position="41"/>
        <end position="56"/>
    </location>
</feature>
<evidence type="ECO:0000313" key="3">
    <source>
        <dbReference type="EMBL" id="OGZ00031.1"/>
    </source>
</evidence>
<gene>
    <name evidence="3" type="ORF">A2945_04290</name>
</gene>
<accession>A0A1G2CHB2</accession>
<dbReference type="AlphaFoldDB" id="A0A1G2CHB2"/>
<evidence type="ECO:0000313" key="4">
    <source>
        <dbReference type="Proteomes" id="UP000178880"/>
    </source>
</evidence>
<reference evidence="3 4" key="1">
    <citation type="journal article" date="2016" name="Nat. Commun.">
        <title>Thousands of microbial genomes shed light on interconnected biogeochemical processes in an aquifer system.</title>
        <authorList>
            <person name="Anantharaman K."/>
            <person name="Brown C.T."/>
            <person name="Hug L.A."/>
            <person name="Sharon I."/>
            <person name="Castelle C.J."/>
            <person name="Probst A.J."/>
            <person name="Thomas B.C."/>
            <person name="Singh A."/>
            <person name="Wilkins M.J."/>
            <person name="Karaoz U."/>
            <person name="Brodie E.L."/>
            <person name="Williams K.H."/>
            <person name="Hubbard S.S."/>
            <person name="Banfield J.F."/>
        </authorList>
    </citation>
    <scope>NUCLEOTIDE SEQUENCE [LARGE SCALE GENOMIC DNA]</scope>
</reference>
<feature type="transmembrane region" description="Helical" evidence="2">
    <location>
        <begin position="7"/>
        <end position="30"/>
    </location>
</feature>
<name>A0A1G2CHB2_9BACT</name>
<evidence type="ECO:0000256" key="1">
    <source>
        <dbReference type="SAM" id="MobiDB-lite"/>
    </source>
</evidence>
<organism evidence="3 4">
    <name type="scientific">Candidatus Liptonbacteria bacterium RIFCSPLOWO2_01_FULL_52_25</name>
    <dbReference type="NCBI Taxonomy" id="1798650"/>
    <lineage>
        <taxon>Bacteria</taxon>
        <taxon>Candidatus Liptoniibacteriota</taxon>
    </lineage>
</organism>
<dbReference type="Proteomes" id="UP000178880">
    <property type="component" value="Unassembled WGS sequence"/>
</dbReference>
<evidence type="ECO:0000256" key="2">
    <source>
        <dbReference type="SAM" id="Phobius"/>
    </source>
</evidence>
<sequence>MNMNQKGFSNIVLIVLIVIVLAGVVGYMALVKKSAPTEQSNNVQNVQPTPPTTTNNLPPPPVAKETSGLKTYSDNSLGFTFQYPNDYTVTEKEAAKTFYSSKGGEFWIKAVRGVSNYTLFQADGIAYKYNSANNAFELANKSPGYPASYYNPQYLKKNTSGAFYLKTNVGDAVVITTQHIFVSEEKDIVVSLNYATGQNVSEHGIDLSKNKVAGEMQKIVDSFSFNP</sequence>
<keyword evidence="2" id="KW-1133">Transmembrane helix</keyword>
<comment type="caution">
    <text evidence="3">The sequence shown here is derived from an EMBL/GenBank/DDBJ whole genome shotgun (WGS) entry which is preliminary data.</text>
</comment>
<dbReference type="EMBL" id="MHLA01000009">
    <property type="protein sequence ID" value="OGZ00031.1"/>
    <property type="molecule type" value="Genomic_DNA"/>
</dbReference>
<proteinExistence type="predicted"/>
<feature type="region of interest" description="Disordered" evidence="1">
    <location>
        <begin position="38"/>
        <end position="69"/>
    </location>
</feature>
<dbReference type="STRING" id="1798650.A2945_04290"/>